<proteinExistence type="predicted"/>
<dbReference type="EMBL" id="WHWB01033913">
    <property type="protein sequence ID" value="KAJ7415754.1"/>
    <property type="molecule type" value="Genomic_DNA"/>
</dbReference>
<sequence length="83" mass="9384">MPEVKQKDKKKDPRDYKSVSLTGKVMEKAILGDIEKHLKDNAVTGHSEHGFMKRKSCLSNLSSFYDKGPSGQMSSPHLDKYIM</sequence>
<evidence type="ECO:0000313" key="2">
    <source>
        <dbReference type="Proteomes" id="UP001145742"/>
    </source>
</evidence>
<protein>
    <submittedName>
        <fullName evidence="1">Rna-directed dna polymerase from mobile element jockey-like</fullName>
    </submittedName>
</protein>
<dbReference type="Proteomes" id="UP001145742">
    <property type="component" value="Unassembled WGS sequence"/>
</dbReference>
<evidence type="ECO:0000313" key="1">
    <source>
        <dbReference type="EMBL" id="KAJ7415754.1"/>
    </source>
</evidence>
<comment type="caution">
    <text evidence="1">The sequence shown here is derived from an EMBL/GenBank/DDBJ whole genome shotgun (WGS) entry which is preliminary data.</text>
</comment>
<gene>
    <name evidence="1" type="ORF">WISP_76358</name>
</gene>
<name>A0ABQ9D624_9PASS</name>
<accession>A0ABQ9D624</accession>
<keyword evidence="2" id="KW-1185">Reference proteome</keyword>
<reference evidence="1" key="1">
    <citation type="submission" date="2019-10" db="EMBL/GenBank/DDBJ databases">
        <authorList>
            <person name="Soares A.E.R."/>
            <person name="Aleixo A."/>
            <person name="Schneider P."/>
            <person name="Miyaki C.Y."/>
            <person name="Schneider M.P."/>
            <person name="Mello C."/>
            <person name="Vasconcelos A.T.R."/>
        </authorList>
    </citation>
    <scope>NUCLEOTIDE SEQUENCE</scope>
    <source>
        <tissue evidence="1">Muscle</tissue>
    </source>
</reference>
<organism evidence="1 2">
    <name type="scientific">Willisornis vidua</name>
    <name type="common">Xingu scale-backed antbird</name>
    <dbReference type="NCBI Taxonomy" id="1566151"/>
    <lineage>
        <taxon>Eukaryota</taxon>
        <taxon>Metazoa</taxon>
        <taxon>Chordata</taxon>
        <taxon>Craniata</taxon>
        <taxon>Vertebrata</taxon>
        <taxon>Euteleostomi</taxon>
        <taxon>Archelosauria</taxon>
        <taxon>Archosauria</taxon>
        <taxon>Dinosauria</taxon>
        <taxon>Saurischia</taxon>
        <taxon>Theropoda</taxon>
        <taxon>Coelurosauria</taxon>
        <taxon>Aves</taxon>
        <taxon>Neognathae</taxon>
        <taxon>Neoaves</taxon>
        <taxon>Telluraves</taxon>
        <taxon>Australaves</taxon>
        <taxon>Passeriformes</taxon>
        <taxon>Thamnophilidae</taxon>
        <taxon>Willisornis</taxon>
    </lineage>
</organism>